<keyword evidence="3" id="KW-1185">Reference proteome</keyword>
<accession>A0ABQ0DLP9</accession>
<feature type="compositionally biased region" description="Polar residues" evidence="1">
    <location>
        <begin position="76"/>
        <end position="93"/>
    </location>
</feature>
<dbReference type="EMBL" id="BAAFRS010000161">
    <property type="protein sequence ID" value="GAB1223766.1"/>
    <property type="molecule type" value="Genomic_DNA"/>
</dbReference>
<gene>
    <name evidence="2" type="ORF">ENUP19_0161G0024</name>
</gene>
<name>A0ABQ0DLP9_9EUKA</name>
<comment type="caution">
    <text evidence="2">The sequence shown here is derived from an EMBL/GenBank/DDBJ whole genome shotgun (WGS) entry which is preliminary data.</text>
</comment>
<feature type="compositionally biased region" description="Polar residues" evidence="1">
    <location>
        <begin position="50"/>
        <end position="59"/>
    </location>
</feature>
<reference evidence="2 3" key="1">
    <citation type="journal article" date="2019" name="PLoS Negl. Trop. Dis.">
        <title>Whole genome sequencing of Entamoeba nuttalli reveals mammalian host-related molecular signatures and a novel octapeptide-repeat surface protein.</title>
        <authorList>
            <person name="Tanaka M."/>
            <person name="Makiuchi T."/>
            <person name="Komiyama T."/>
            <person name="Shiina T."/>
            <person name="Osaki K."/>
            <person name="Tachibana H."/>
        </authorList>
    </citation>
    <scope>NUCLEOTIDE SEQUENCE [LARGE SCALE GENOMIC DNA]</scope>
    <source>
        <strain evidence="2 3">P19-061405</strain>
    </source>
</reference>
<organism evidence="2 3">
    <name type="scientific">Entamoeba nuttalli</name>
    <dbReference type="NCBI Taxonomy" id="412467"/>
    <lineage>
        <taxon>Eukaryota</taxon>
        <taxon>Amoebozoa</taxon>
        <taxon>Evosea</taxon>
        <taxon>Archamoebae</taxon>
        <taxon>Mastigamoebida</taxon>
        <taxon>Entamoebidae</taxon>
        <taxon>Entamoeba</taxon>
    </lineage>
</organism>
<evidence type="ECO:0000313" key="3">
    <source>
        <dbReference type="Proteomes" id="UP001628156"/>
    </source>
</evidence>
<feature type="region of interest" description="Disordered" evidence="1">
    <location>
        <begin position="50"/>
        <end position="93"/>
    </location>
</feature>
<proteinExistence type="predicted"/>
<protein>
    <submittedName>
        <fullName evidence="2">Uncharacterized protein</fullName>
    </submittedName>
</protein>
<dbReference type="Proteomes" id="UP001628156">
    <property type="component" value="Unassembled WGS sequence"/>
</dbReference>
<evidence type="ECO:0000256" key="1">
    <source>
        <dbReference type="SAM" id="MobiDB-lite"/>
    </source>
</evidence>
<sequence length="93" mass="10366">MSVVHLDSSDTNSFSVPIEIPKAKYQISIDSISSSYAEDDVIIIDDYIQNSNNYPQRPTNPLPFEKESTLPEEDNLNSPTGTPISETNNLYSL</sequence>
<evidence type="ECO:0000313" key="2">
    <source>
        <dbReference type="EMBL" id="GAB1223766.1"/>
    </source>
</evidence>